<dbReference type="AlphaFoldDB" id="A0AAQ3JSQ4"/>
<dbReference type="EMBL" id="CP136890">
    <property type="protein sequence ID" value="WOK94412.1"/>
    <property type="molecule type" value="Genomic_DNA"/>
</dbReference>
<protein>
    <recommendedName>
        <fullName evidence="4">Pectate lyase superfamily protein domain-containing protein</fullName>
    </recommendedName>
</protein>
<name>A0AAQ3JSQ4_9LILI</name>
<accession>A0AAQ3JSQ4</accession>
<keyword evidence="1" id="KW-0732">Signal</keyword>
<evidence type="ECO:0000313" key="2">
    <source>
        <dbReference type="EMBL" id="WOK94412.1"/>
    </source>
</evidence>
<reference evidence="2 3" key="1">
    <citation type="submission" date="2023-10" db="EMBL/GenBank/DDBJ databases">
        <title>Chromosome-scale genome assembly provides insights into flower coloration mechanisms of Canna indica.</title>
        <authorList>
            <person name="Li C."/>
        </authorList>
    </citation>
    <scope>NUCLEOTIDE SEQUENCE [LARGE SCALE GENOMIC DNA]</scope>
    <source>
        <tissue evidence="2">Flower</tissue>
    </source>
</reference>
<organism evidence="2 3">
    <name type="scientific">Canna indica</name>
    <name type="common">Indian-shot</name>
    <dbReference type="NCBI Taxonomy" id="4628"/>
    <lineage>
        <taxon>Eukaryota</taxon>
        <taxon>Viridiplantae</taxon>
        <taxon>Streptophyta</taxon>
        <taxon>Embryophyta</taxon>
        <taxon>Tracheophyta</taxon>
        <taxon>Spermatophyta</taxon>
        <taxon>Magnoliopsida</taxon>
        <taxon>Liliopsida</taxon>
        <taxon>Zingiberales</taxon>
        <taxon>Cannaceae</taxon>
        <taxon>Canna</taxon>
    </lineage>
</organism>
<keyword evidence="3" id="KW-1185">Reference proteome</keyword>
<proteinExistence type="predicted"/>
<gene>
    <name evidence="2" type="ORF">Cni_G03114</name>
</gene>
<dbReference type="Proteomes" id="UP001327560">
    <property type="component" value="Chromosome 1"/>
</dbReference>
<sequence length="83" mass="8834">MAELNTTSSSILLLALLVFSLVDAAFDIADYNAKSDGRTDSTKSLLNVWEAACGSTAPVTVHVPAGYFLVRQVSGTYMSSLFI</sequence>
<dbReference type="Gene3D" id="2.160.20.10">
    <property type="entry name" value="Single-stranded right-handed beta-helix, Pectin lyase-like"/>
    <property type="match status" value="1"/>
</dbReference>
<feature type="signal peptide" evidence="1">
    <location>
        <begin position="1"/>
        <end position="24"/>
    </location>
</feature>
<evidence type="ECO:0000313" key="3">
    <source>
        <dbReference type="Proteomes" id="UP001327560"/>
    </source>
</evidence>
<dbReference type="InterPro" id="IPR011050">
    <property type="entry name" value="Pectin_lyase_fold/virulence"/>
</dbReference>
<evidence type="ECO:0000256" key="1">
    <source>
        <dbReference type="SAM" id="SignalP"/>
    </source>
</evidence>
<evidence type="ECO:0008006" key="4">
    <source>
        <dbReference type="Google" id="ProtNLM"/>
    </source>
</evidence>
<dbReference type="InterPro" id="IPR012334">
    <property type="entry name" value="Pectin_lyas_fold"/>
</dbReference>
<feature type="chain" id="PRO_5043017565" description="Pectate lyase superfamily protein domain-containing protein" evidence="1">
    <location>
        <begin position="25"/>
        <end position="83"/>
    </location>
</feature>
<dbReference type="SUPFAM" id="SSF51126">
    <property type="entry name" value="Pectin lyase-like"/>
    <property type="match status" value="1"/>
</dbReference>